<sequence>MFEFKRLPPEDAIAYFRQKGYRIGFSWQDVWQQEHQAAFTVAKAMQLDILRDIRAAVDNALAEGTPFEQFRSHLSPLLMEKGWWGRAEMADPQTGEVREVELGSPRRLKLIFDTNLRTAHSEGQWARIQDHKEAFPYLMYDANNSEHPRLEHSAWDGLVLPVDDPFWAAHYPVKAYNCKCGVIALTDRMLAQRGLTVDRAPQEETYTYVNKRTGEVQQIPRGVDPSFNYPPGGRRENLNAFVADKLDAADETLAAGMIRSLVSSGEFGKFHDQPEGVFPIGVLRDRDAAAMGAKTHTVRISAETMKKQQAVHPEITAEEYGFVQSAIENGKQIQDTSRSMIYILEQDGYVTVVKATKTGRVIFMTSFRRLSANEVKRNEEIRRLLKKAE</sequence>
<proteinExistence type="predicted"/>
<dbReference type="Pfam" id="PF04233">
    <property type="entry name" value="Phage_Mu_F"/>
    <property type="match status" value="1"/>
</dbReference>
<dbReference type="AlphaFoldDB" id="A0A1H3FCF9"/>
<accession>A0A1H3FCF9</accession>
<feature type="domain" description="Phage head morphogenesis" evidence="1">
    <location>
        <begin position="52"/>
        <end position="182"/>
    </location>
</feature>
<dbReference type="STRING" id="44576.SAMN05421881_101150"/>
<evidence type="ECO:0000259" key="1">
    <source>
        <dbReference type="Pfam" id="PF04233"/>
    </source>
</evidence>
<reference evidence="2 3" key="1">
    <citation type="submission" date="2016-10" db="EMBL/GenBank/DDBJ databases">
        <authorList>
            <person name="de Groot N.N."/>
        </authorList>
    </citation>
    <scope>NUCLEOTIDE SEQUENCE [LARGE SCALE GENOMIC DNA]</scope>
    <source>
        <strain evidence="2 3">Nm1</strain>
    </source>
</reference>
<dbReference type="RefSeq" id="WP_176973924.1">
    <property type="nucleotide sequence ID" value="NZ_FNOY01000011.1"/>
</dbReference>
<dbReference type="Proteomes" id="UP000198640">
    <property type="component" value="Unassembled WGS sequence"/>
</dbReference>
<protein>
    <submittedName>
        <fullName evidence="2">Phage Mu protein F like protein</fullName>
    </submittedName>
</protein>
<gene>
    <name evidence="2" type="ORF">SAMN05421881_101150</name>
</gene>
<evidence type="ECO:0000313" key="3">
    <source>
        <dbReference type="Proteomes" id="UP000198640"/>
    </source>
</evidence>
<keyword evidence="3" id="KW-1185">Reference proteome</keyword>
<dbReference type="InterPro" id="IPR006528">
    <property type="entry name" value="Phage_head_morphogenesis_dom"/>
</dbReference>
<organism evidence="2 3">
    <name type="scientific">Nitrosomonas halophila</name>
    <dbReference type="NCBI Taxonomy" id="44576"/>
    <lineage>
        <taxon>Bacteria</taxon>
        <taxon>Pseudomonadati</taxon>
        <taxon>Pseudomonadota</taxon>
        <taxon>Betaproteobacteria</taxon>
        <taxon>Nitrosomonadales</taxon>
        <taxon>Nitrosomonadaceae</taxon>
        <taxon>Nitrosomonas</taxon>
    </lineage>
</organism>
<name>A0A1H3FCF9_9PROT</name>
<evidence type="ECO:0000313" key="2">
    <source>
        <dbReference type="EMBL" id="SDX88575.1"/>
    </source>
</evidence>
<dbReference type="EMBL" id="FNOY01000011">
    <property type="protein sequence ID" value="SDX88575.1"/>
    <property type="molecule type" value="Genomic_DNA"/>
</dbReference>